<feature type="transmembrane region" description="Helical" evidence="1">
    <location>
        <begin position="62"/>
        <end position="82"/>
    </location>
</feature>
<keyword evidence="1" id="KW-0472">Membrane</keyword>
<evidence type="ECO:0000256" key="1">
    <source>
        <dbReference type="SAM" id="Phobius"/>
    </source>
</evidence>
<gene>
    <name evidence="2" type="ORF">H4281_21860</name>
</gene>
<reference evidence="2 3" key="1">
    <citation type="submission" date="2020-08" db="EMBL/GenBank/DDBJ databases">
        <title>Amycolatopsis sp. nov. DR6-1 isolated from Dendrobium heterocarpum.</title>
        <authorList>
            <person name="Tedsree N."/>
            <person name="Kuncharoen N."/>
            <person name="Likhitwitayawuid K."/>
            <person name="Tanasupawat S."/>
        </authorList>
    </citation>
    <scope>NUCLEOTIDE SEQUENCE [LARGE SCALE GENOMIC DNA]</scope>
    <source>
        <strain evidence="2 3">DR6-1</strain>
    </source>
</reference>
<evidence type="ECO:0000313" key="2">
    <source>
        <dbReference type="EMBL" id="MBB1155802.1"/>
    </source>
</evidence>
<dbReference type="EMBL" id="JACGZW010000007">
    <property type="protein sequence ID" value="MBB1155802.1"/>
    <property type="molecule type" value="Genomic_DNA"/>
</dbReference>
<dbReference type="InterPro" id="IPR001646">
    <property type="entry name" value="5peptide_repeat"/>
</dbReference>
<dbReference type="AlphaFoldDB" id="A0A7W3ZCC9"/>
<comment type="caution">
    <text evidence="2">The sequence shown here is derived from an EMBL/GenBank/DDBJ whole genome shotgun (WGS) entry which is preliminary data.</text>
</comment>
<keyword evidence="3" id="KW-1185">Reference proteome</keyword>
<organism evidence="2 3">
    <name type="scientific">Amycolatopsis dendrobii</name>
    <dbReference type="NCBI Taxonomy" id="2760662"/>
    <lineage>
        <taxon>Bacteria</taxon>
        <taxon>Bacillati</taxon>
        <taxon>Actinomycetota</taxon>
        <taxon>Actinomycetes</taxon>
        <taxon>Pseudonocardiales</taxon>
        <taxon>Pseudonocardiaceae</taxon>
        <taxon>Amycolatopsis</taxon>
    </lineage>
</organism>
<proteinExistence type="predicted"/>
<dbReference type="Gene3D" id="2.160.20.80">
    <property type="entry name" value="E3 ubiquitin-protein ligase SopA"/>
    <property type="match status" value="1"/>
</dbReference>
<feature type="transmembrane region" description="Helical" evidence="1">
    <location>
        <begin position="21"/>
        <end position="42"/>
    </location>
</feature>
<protein>
    <submittedName>
        <fullName evidence="2">Pentapeptide repeat-containing protein</fullName>
    </submittedName>
</protein>
<sequence length="404" mass="45067">MTTDDAAGRPGRVQKLPELRWWWVAAAAAATAVLIAAATWLLVSQVATAPTSDTARAELDAIRTALSLAVGTGGAFALWLAARRQRSTEIQIRETIAATAEDQRHRERVQLATEFDLTERRITELYAKAVEQIGSDKVPVRLGGLYALERLANANPTLRQAVVNVICAYLRMPFPKPSWDYESSRAAELESGMSEAERREREELPVRLAAQGVLADHLREADGSPEKWGALDLDLSRAVLIDFRFEGCAVGKARFRGTLFLVVARFDNTVFHGETWFYQSDFDRLASFSGAKFVDRAVFTGARFGWNLLARGTRFLGGAWFTPSEFCGICDFRDGEFARFIEFDERPKLGEQVGGTWSWDEFPSTRFNFRGARIGQLAEEPTLPDRWRVGADGTLTYRGELDPS</sequence>
<dbReference type="Pfam" id="PF13576">
    <property type="entry name" value="Pentapeptide_3"/>
    <property type="match status" value="1"/>
</dbReference>
<dbReference type="Proteomes" id="UP000526734">
    <property type="component" value="Unassembled WGS sequence"/>
</dbReference>
<keyword evidence="1" id="KW-1133">Transmembrane helix</keyword>
<keyword evidence="1" id="KW-0812">Transmembrane</keyword>
<name>A0A7W3ZCC9_9PSEU</name>
<accession>A0A7W3ZCC9</accession>
<evidence type="ECO:0000313" key="3">
    <source>
        <dbReference type="Proteomes" id="UP000526734"/>
    </source>
</evidence>
<dbReference type="RefSeq" id="WP_182892799.1">
    <property type="nucleotide sequence ID" value="NZ_JACGZW010000007.1"/>
</dbReference>